<name>A0AAW2TQK1_9LAMI</name>
<reference evidence="5" key="1">
    <citation type="submission" date="2020-06" db="EMBL/GenBank/DDBJ databases">
        <authorList>
            <person name="Li T."/>
            <person name="Hu X."/>
            <person name="Zhang T."/>
            <person name="Song X."/>
            <person name="Zhang H."/>
            <person name="Dai N."/>
            <person name="Sheng W."/>
            <person name="Hou X."/>
            <person name="Wei L."/>
        </authorList>
    </citation>
    <scope>NUCLEOTIDE SEQUENCE</scope>
    <source>
        <strain evidence="5">KEN1</strain>
        <tissue evidence="5">Leaf</tissue>
    </source>
</reference>
<sequence>MVLKRLAEAVRECEEAIRLDPGYVRAHHRLGALLLSLGQVENARKHICFSGHQPDPVELQKLQSVEKHLNKCADARRVGDWKSTLREVDAAIVCGADASPQLCACRAEVLLKLHQLDDAFFALSNIPKSVPSASTHSPAKVFGMLSDAYVFFVRTQVELSRGRFDSALTAIEKAGQIDPHNVEISILLNNVRLVCRARARGMIIQVGKVHRGLLGLWRRAACWYKLGQWEKSVDDCNQALRIQPNYIKALLRRAASNSKLERWSEAVRDYEVLRRELPDDNEVAESLFHAQIALRKSRGEEVHNMKFGGDVESVSGLEQFRAAISSSGASVVHFKASSNAQCKQISPFLDALCSRYPSINFLKVDIDESPAIAHAENVRIVPTFKIYRNGSRVKEMVCPSQEVLESSVRHYSI</sequence>
<dbReference type="PANTHER" id="PTHR46050">
    <property type="entry name" value="TPR REPEAT-CONTAINING THIOREDOXIN"/>
    <property type="match status" value="1"/>
</dbReference>
<evidence type="ECO:0000313" key="5">
    <source>
        <dbReference type="EMBL" id="KAL0406740.1"/>
    </source>
</evidence>
<feature type="repeat" description="TPR" evidence="3">
    <location>
        <begin position="148"/>
        <end position="181"/>
    </location>
</feature>
<keyword evidence="2 3" id="KW-0802">TPR repeat</keyword>
<dbReference type="AlphaFoldDB" id="A0AAW2TQK1"/>
<feature type="domain" description="Thioredoxin" evidence="4">
    <location>
        <begin position="318"/>
        <end position="407"/>
    </location>
</feature>
<evidence type="ECO:0000256" key="2">
    <source>
        <dbReference type="ARBA" id="ARBA00022803"/>
    </source>
</evidence>
<comment type="caution">
    <text evidence="5">The sequence shown here is derived from an EMBL/GenBank/DDBJ whole genome shotgun (WGS) entry which is preliminary data.</text>
</comment>
<dbReference type="Pfam" id="PF00085">
    <property type="entry name" value="Thioredoxin"/>
    <property type="match status" value="1"/>
</dbReference>
<keyword evidence="1" id="KW-0677">Repeat</keyword>
<accession>A0AAW2TQK1</accession>
<organism evidence="5">
    <name type="scientific">Sesamum latifolium</name>
    <dbReference type="NCBI Taxonomy" id="2727402"/>
    <lineage>
        <taxon>Eukaryota</taxon>
        <taxon>Viridiplantae</taxon>
        <taxon>Streptophyta</taxon>
        <taxon>Embryophyta</taxon>
        <taxon>Tracheophyta</taxon>
        <taxon>Spermatophyta</taxon>
        <taxon>Magnoliopsida</taxon>
        <taxon>eudicotyledons</taxon>
        <taxon>Gunneridae</taxon>
        <taxon>Pentapetalae</taxon>
        <taxon>asterids</taxon>
        <taxon>lamiids</taxon>
        <taxon>Lamiales</taxon>
        <taxon>Pedaliaceae</taxon>
        <taxon>Sesamum</taxon>
    </lineage>
</organism>
<dbReference type="SMART" id="SM00028">
    <property type="entry name" value="TPR"/>
    <property type="match status" value="3"/>
</dbReference>
<dbReference type="PANTHER" id="PTHR46050:SF3">
    <property type="entry name" value="TPR REPEAT-CONTAINING THIOREDOXIN TTL1"/>
    <property type="match status" value="1"/>
</dbReference>
<dbReference type="Pfam" id="PF07719">
    <property type="entry name" value="TPR_2"/>
    <property type="match status" value="1"/>
</dbReference>
<gene>
    <name evidence="5" type="ORF">Slati_3987900</name>
</gene>
<dbReference type="SUPFAM" id="SSF48452">
    <property type="entry name" value="TPR-like"/>
    <property type="match status" value="1"/>
</dbReference>
<dbReference type="EMBL" id="JACGWN010000014">
    <property type="protein sequence ID" value="KAL0406740.1"/>
    <property type="molecule type" value="Genomic_DNA"/>
</dbReference>
<dbReference type="InterPro" id="IPR036249">
    <property type="entry name" value="Thioredoxin-like_sf"/>
</dbReference>
<dbReference type="GO" id="GO:0005737">
    <property type="term" value="C:cytoplasm"/>
    <property type="evidence" value="ECO:0007669"/>
    <property type="project" value="TreeGrafter"/>
</dbReference>
<reference evidence="5" key="2">
    <citation type="journal article" date="2024" name="Plant">
        <title>Genomic evolution and insights into agronomic trait innovations of Sesamum species.</title>
        <authorList>
            <person name="Miao H."/>
            <person name="Wang L."/>
            <person name="Qu L."/>
            <person name="Liu H."/>
            <person name="Sun Y."/>
            <person name="Le M."/>
            <person name="Wang Q."/>
            <person name="Wei S."/>
            <person name="Zheng Y."/>
            <person name="Lin W."/>
            <person name="Duan Y."/>
            <person name="Cao H."/>
            <person name="Xiong S."/>
            <person name="Wang X."/>
            <person name="Wei L."/>
            <person name="Li C."/>
            <person name="Ma Q."/>
            <person name="Ju M."/>
            <person name="Zhao R."/>
            <person name="Li G."/>
            <person name="Mu C."/>
            <person name="Tian Q."/>
            <person name="Mei H."/>
            <person name="Zhang T."/>
            <person name="Gao T."/>
            <person name="Zhang H."/>
        </authorList>
    </citation>
    <scope>NUCLEOTIDE SEQUENCE</scope>
    <source>
        <strain evidence="5">KEN1</strain>
    </source>
</reference>
<evidence type="ECO:0000256" key="3">
    <source>
        <dbReference type="PROSITE-ProRule" id="PRU00339"/>
    </source>
</evidence>
<dbReference type="PROSITE" id="PS50005">
    <property type="entry name" value="TPR"/>
    <property type="match status" value="1"/>
</dbReference>
<protein>
    <submittedName>
        <fullName evidence="5">TPR repeat-containing thioredoxin TTL1</fullName>
    </submittedName>
</protein>
<evidence type="ECO:0000259" key="4">
    <source>
        <dbReference type="Pfam" id="PF00085"/>
    </source>
</evidence>
<dbReference type="InterPro" id="IPR019734">
    <property type="entry name" value="TPR_rpt"/>
</dbReference>
<dbReference type="Gene3D" id="3.40.30.10">
    <property type="entry name" value="Glutaredoxin"/>
    <property type="match status" value="1"/>
</dbReference>
<dbReference type="InterPro" id="IPR013766">
    <property type="entry name" value="Thioredoxin_domain"/>
</dbReference>
<evidence type="ECO:0000256" key="1">
    <source>
        <dbReference type="ARBA" id="ARBA00022737"/>
    </source>
</evidence>
<dbReference type="Pfam" id="PF13431">
    <property type="entry name" value="TPR_17"/>
    <property type="match status" value="1"/>
</dbReference>
<dbReference type="SUPFAM" id="SSF52833">
    <property type="entry name" value="Thioredoxin-like"/>
    <property type="match status" value="1"/>
</dbReference>
<dbReference type="GO" id="GO:0006950">
    <property type="term" value="P:response to stress"/>
    <property type="evidence" value="ECO:0007669"/>
    <property type="project" value="UniProtKB-ARBA"/>
</dbReference>
<dbReference type="Gene3D" id="1.25.40.10">
    <property type="entry name" value="Tetratricopeptide repeat domain"/>
    <property type="match status" value="1"/>
</dbReference>
<dbReference type="CDD" id="cd02947">
    <property type="entry name" value="TRX_family"/>
    <property type="match status" value="1"/>
</dbReference>
<dbReference type="FunFam" id="3.40.30.10:FF:000211">
    <property type="entry name" value="TPR repeat-containing thioredoxin TTL4"/>
    <property type="match status" value="1"/>
</dbReference>
<dbReference type="InterPro" id="IPR013105">
    <property type="entry name" value="TPR_2"/>
</dbReference>
<dbReference type="InterPro" id="IPR011990">
    <property type="entry name" value="TPR-like_helical_dom_sf"/>
</dbReference>
<dbReference type="InterPro" id="IPR044534">
    <property type="entry name" value="TTL1-4"/>
</dbReference>
<proteinExistence type="predicted"/>